<sequence>MVNKIGYSIVEQLTKNRFFITHPLLEILKKYISEHTLNIKINTIYYRARIIDEKLLKDHFLRML</sequence>
<dbReference type="Proteomes" id="UP000285013">
    <property type="component" value="Unassembled WGS sequence"/>
</dbReference>
<accession>A0A412P815</accession>
<organism evidence="2 4">
    <name type="scientific">Bacteroides intestinalis</name>
    <dbReference type="NCBI Taxonomy" id="329854"/>
    <lineage>
        <taxon>Bacteria</taxon>
        <taxon>Pseudomonadati</taxon>
        <taxon>Bacteroidota</taxon>
        <taxon>Bacteroidia</taxon>
        <taxon>Bacteroidales</taxon>
        <taxon>Bacteroidaceae</taxon>
        <taxon>Bacteroides</taxon>
    </lineage>
</organism>
<evidence type="ECO:0000313" key="1">
    <source>
        <dbReference type="EMBL" id="RGT50934.1"/>
    </source>
</evidence>
<dbReference type="Proteomes" id="UP000284772">
    <property type="component" value="Unassembled WGS sequence"/>
</dbReference>
<proteinExistence type="predicted"/>
<comment type="caution">
    <text evidence="2">The sequence shown here is derived from an EMBL/GenBank/DDBJ whole genome shotgun (WGS) entry which is preliminary data.</text>
</comment>
<dbReference type="EMBL" id="QRPE01000018">
    <property type="protein sequence ID" value="RHL91271.1"/>
    <property type="molecule type" value="Genomic_DNA"/>
</dbReference>
<protein>
    <submittedName>
        <fullName evidence="2">Uncharacterized protein</fullName>
    </submittedName>
</protein>
<name>A0A412P815_9BACE</name>
<evidence type="ECO:0000313" key="3">
    <source>
        <dbReference type="Proteomes" id="UP000284772"/>
    </source>
</evidence>
<dbReference type="AlphaFoldDB" id="A0A412P815"/>
<gene>
    <name evidence="1" type="ORF">DWX27_13310</name>
    <name evidence="2" type="ORF">DWZ95_14445</name>
</gene>
<reference evidence="3 4" key="1">
    <citation type="submission" date="2018-08" db="EMBL/GenBank/DDBJ databases">
        <title>A genome reference for cultivated species of the human gut microbiota.</title>
        <authorList>
            <person name="Zou Y."/>
            <person name="Xue W."/>
            <person name="Luo G."/>
        </authorList>
    </citation>
    <scope>NUCLEOTIDE SEQUENCE [LARGE SCALE GENOMIC DNA]</scope>
    <source>
        <strain evidence="1 3">AF19-10AC</strain>
        <strain evidence="2 4">AF36-16BH</strain>
    </source>
</reference>
<evidence type="ECO:0000313" key="2">
    <source>
        <dbReference type="EMBL" id="RHL91271.1"/>
    </source>
</evidence>
<dbReference type="EMBL" id="QRWT01000013">
    <property type="protein sequence ID" value="RGT50934.1"/>
    <property type="molecule type" value="Genomic_DNA"/>
</dbReference>
<evidence type="ECO:0000313" key="4">
    <source>
        <dbReference type="Proteomes" id="UP000285013"/>
    </source>
</evidence>